<gene>
    <name evidence="24" type="ORF">SAMN06265182_0086</name>
</gene>
<evidence type="ECO:0000313" key="25">
    <source>
        <dbReference type="Proteomes" id="UP000219036"/>
    </source>
</evidence>
<feature type="domain" description="Mur ligase central" evidence="23">
    <location>
        <begin position="40"/>
        <end position="250"/>
    </location>
</feature>
<keyword evidence="25" id="KW-1185">Reference proteome</keyword>
<dbReference type="Gene3D" id="3.40.1190.10">
    <property type="entry name" value="Mur-like, catalytic domain"/>
    <property type="match status" value="1"/>
</dbReference>
<comment type="similarity">
    <text evidence="5">Belongs to the folylpolyglutamate synthase family.</text>
</comment>
<comment type="catalytic activity">
    <reaction evidence="19">
        <text>10-formyltetrahydrofolyl-(gamma-L-Glu)(n) + L-glutamate + ATP = 10-formyltetrahydrofolyl-(gamma-L-Glu)(n+1) + ADP + phosphate + H(+)</text>
        <dbReference type="Rhea" id="RHEA:51904"/>
        <dbReference type="Rhea" id="RHEA-COMP:13088"/>
        <dbReference type="Rhea" id="RHEA-COMP:14300"/>
        <dbReference type="ChEBI" id="CHEBI:15378"/>
        <dbReference type="ChEBI" id="CHEBI:29985"/>
        <dbReference type="ChEBI" id="CHEBI:30616"/>
        <dbReference type="ChEBI" id="CHEBI:43474"/>
        <dbReference type="ChEBI" id="CHEBI:134413"/>
        <dbReference type="ChEBI" id="CHEBI:456216"/>
        <dbReference type="EC" id="6.3.2.17"/>
    </reaction>
</comment>
<dbReference type="PROSITE" id="PS01012">
    <property type="entry name" value="FOLYLPOLYGLU_SYNT_2"/>
    <property type="match status" value="1"/>
</dbReference>
<evidence type="ECO:0000256" key="7">
    <source>
        <dbReference type="ARBA" id="ARBA00013025"/>
    </source>
</evidence>
<dbReference type="Pfam" id="PF08245">
    <property type="entry name" value="Mur_ligase_M"/>
    <property type="match status" value="1"/>
</dbReference>
<comment type="catalytic activity">
    <reaction evidence="18">
        <text>(6S)-5,6,7,8-tetrahydrofolyl-(gamma-L-Glu)(n) + L-glutamate + ATP = (6S)-5,6,7,8-tetrahydrofolyl-(gamma-L-Glu)(n+1) + ADP + phosphate + H(+)</text>
        <dbReference type="Rhea" id="RHEA:10580"/>
        <dbReference type="Rhea" id="RHEA-COMP:14738"/>
        <dbReference type="Rhea" id="RHEA-COMP:14740"/>
        <dbReference type="ChEBI" id="CHEBI:15378"/>
        <dbReference type="ChEBI" id="CHEBI:29985"/>
        <dbReference type="ChEBI" id="CHEBI:30616"/>
        <dbReference type="ChEBI" id="CHEBI:43474"/>
        <dbReference type="ChEBI" id="CHEBI:141005"/>
        <dbReference type="ChEBI" id="CHEBI:456216"/>
        <dbReference type="EC" id="6.3.2.17"/>
    </reaction>
</comment>
<dbReference type="PIRSF" id="PIRSF001563">
    <property type="entry name" value="Folylpolyglu_synth"/>
    <property type="match status" value="1"/>
</dbReference>
<evidence type="ECO:0000256" key="20">
    <source>
        <dbReference type="ARBA" id="ARBA00049035"/>
    </source>
</evidence>
<dbReference type="GO" id="GO:0005524">
    <property type="term" value="F:ATP binding"/>
    <property type="evidence" value="ECO:0007669"/>
    <property type="project" value="UniProtKB-KW"/>
</dbReference>
<dbReference type="InterPro" id="IPR013221">
    <property type="entry name" value="Mur_ligase_cen"/>
</dbReference>
<proteinExistence type="inferred from homology"/>
<dbReference type="GO" id="GO:0005737">
    <property type="term" value="C:cytoplasm"/>
    <property type="evidence" value="ECO:0007669"/>
    <property type="project" value="TreeGrafter"/>
</dbReference>
<dbReference type="InterPro" id="IPR036565">
    <property type="entry name" value="Mur-like_cat_sf"/>
</dbReference>
<dbReference type="FunFam" id="3.40.1190.10:FF:000011">
    <property type="entry name" value="Folylpolyglutamate synthase/dihydrofolate synthase"/>
    <property type="match status" value="1"/>
</dbReference>
<keyword evidence="13" id="KW-0460">Magnesium</keyword>
<evidence type="ECO:0000256" key="1">
    <source>
        <dbReference type="ARBA" id="ARBA00001946"/>
    </source>
</evidence>
<dbReference type="InterPro" id="IPR018109">
    <property type="entry name" value="Folylpolyglutamate_synth_CS"/>
</dbReference>
<evidence type="ECO:0000256" key="18">
    <source>
        <dbReference type="ARBA" id="ARBA00047493"/>
    </source>
</evidence>
<dbReference type="GO" id="GO:0008841">
    <property type="term" value="F:dihydrofolate synthase activity"/>
    <property type="evidence" value="ECO:0007669"/>
    <property type="project" value="UniProtKB-EC"/>
</dbReference>
<evidence type="ECO:0000256" key="3">
    <source>
        <dbReference type="ARBA" id="ARBA00004799"/>
    </source>
</evidence>
<dbReference type="InterPro" id="IPR004101">
    <property type="entry name" value="Mur_ligase_C"/>
</dbReference>
<dbReference type="EC" id="6.3.2.17" evidence="7"/>
<dbReference type="Gene3D" id="3.90.190.20">
    <property type="entry name" value="Mur ligase, C-terminal domain"/>
    <property type="match status" value="1"/>
</dbReference>
<evidence type="ECO:0000256" key="13">
    <source>
        <dbReference type="ARBA" id="ARBA00022842"/>
    </source>
</evidence>
<dbReference type="InterPro" id="IPR001645">
    <property type="entry name" value="Folylpolyglutamate_synth"/>
</dbReference>
<organism evidence="24 25">
    <name type="scientific">Persephonella hydrogeniphila</name>
    <dbReference type="NCBI Taxonomy" id="198703"/>
    <lineage>
        <taxon>Bacteria</taxon>
        <taxon>Pseudomonadati</taxon>
        <taxon>Aquificota</taxon>
        <taxon>Aquificia</taxon>
        <taxon>Aquificales</taxon>
        <taxon>Hydrogenothermaceae</taxon>
        <taxon>Persephonella</taxon>
    </lineage>
</organism>
<keyword evidence="10" id="KW-0479">Metal-binding</keyword>
<comment type="pathway">
    <text evidence="4">Cofactor biosynthesis; tetrahydrofolylpolyglutamate biosynthesis.</text>
</comment>
<evidence type="ECO:0000256" key="15">
    <source>
        <dbReference type="ARBA" id="ARBA00030048"/>
    </source>
</evidence>
<sequence length="404" mass="46236">MKLYKLFNKKVFHIEPDLERVKKALKELSNPHNDYPSILISGTNGKGSTAAFLESILRRHNLKTGLFTSPHVIEENERWRINRENINDEELEEYIKLIKPLIKKYNLTYFEASAVLAFKYFSDKKVDIAVLEVGLGGRWDATNVVYPEVSIITNVSLDHTHILGDTTYKIASEKIGIARKDRPLVIGEEQMELITQAVLKGVREIYHYPIGFTYHVEKDKMRYTFKDLKIYDLKPSLLGKRQFSNTATAITGFLLYSERKGIKVETEKIKKAVSSTFLPARMQILSDNPPVILDGAHNEDAIIKTLEEIKLLYPEKKIISIYGGMKDKDWKKIFRIIEYNSKKVITTTIPVSRALSSSDFPEGVTFFDNVKDAFYHAKKISSNEDIILITGSLYLAGEFLKIDS</sequence>
<evidence type="ECO:0000256" key="11">
    <source>
        <dbReference type="ARBA" id="ARBA00022741"/>
    </source>
</evidence>
<keyword evidence="14" id="KW-0289">Folate biosynthesis</keyword>
<evidence type="ECO:0000256" key="9">
    <source>
        <dbReference type="ARBA" id="ARBA00022598"/>
    </source>
</evidence>
<comment type="catalytic activity">
    <reaction evidence="20">
        <text>(6R)-5,10-methylenetetrahydrofolyl-(gamma-L-Glu)(n) + L-glutamate + ATP = (6R)-5,10-methylenetetrahydrofolyl-(gamma-L-Glu)(n+1) + ADP + phosphate + H(+)</text>
        <dbReference type="Rhea" id="RHEA:51912"/>
        <dbReference type="Rhea" id="RHEA-COMP:13257"/>
        <dbReference type="Rhea" id="RHEA-COMP:13258"/>
        <dbReference type="ChEBI" id="CHEBI:15378"/>
        <dbReference type="ChEBI" id="CHEBI:29985"/>
        <dbReference type="ChEBI" id="CHEBI:30616"/>
        <dbReference type="ChEBI" id="CHEBI:43474"/>
        <dbReference type="ChEBI" id="CHEBI:136572"/>
        <dbReference type="ChEBI" id="CHEBI:456216"/>
        <dbReference type="EC" id="6.3.2.17"/>
    </reaction>
</comment>
<evidence type="ECO:0000256" key="17">
    <source>
        <dbReference type="ARBA" id="ARBA00032510"/>
    </source>
</evidence>
<dbReference type="InterPro" id="IPR036615">
    <property type="entry name" value="Mur_ligase_C_dom_sf"/>
</dbReference>
<evidence type="ECO:0000256" key="5">
    <source>
        <dbReference type="ARBA" id="ARBA00008276"/>
    </source>
</evidence>
<dbReference type="RefSeq" id="WP_096999293.1">
    <property type="nucleotide sequence ID" value="NZ_OBEI01000001.1"/>
</dbReference>
<accession>A0A285N061</accession>
<evidence type="ECO:0000256" key="2">
    <source>
        <dbReference type="ARBA" id="ARBA00002714"/>
    </source>
</evidence>
<evidence type="ECO:0000259" key="23">
    <source>
        <dbReference type="Pfam" id="PF08245"/>
    </source>
</evidence>
<comment type="catalytic activity">
    <reaction evidence="21">
        <text>7,8-dihydropteroate + L-glutamate + ATP = 7,8-dihydrofolate + ADP + phosphate + H(+)</text>
        <dbReference type="Rhea" id="RHEA:23584"/>
        <dbReference type="ChEBI" id="CHEBI:15378"/>
        <dbReference type="ChEBI" id="CHEBI:17839"/>
        <dbReference type="ChEBI" id="CHEBI:29985"/>
        <dbReference type="ChEBI" id="CHEBI:30616"/>
        <dbReference type="ChEBI" id="CHEBI:43474"/>
        <dbReference type="ChEBI" id="CHEBI:57451"/>
        <dbReference type="ChEBI" id="CHEBI:456216"/>
        <dbReference type="EC" id="6.3.2.12"/>
    </reaction>
</comment>
<comment type="function">
    <text evidence="2">Functions in two distinct reactions of the de novo folate biosynthetic pathway. Catalyzes the addition of a glutamate residue to dihydropteroate (7,8-dihydropteroate or H2Pte) to form dihydrofolate (7,8-dihydrofolate monoglutamate or H2Pte-Glu). Also catalyzes successive additions of L-glutamate to tetrahydrofolate or 10-formyltetrahydrofolate or 5,10-methylenetetrahydrofolate, leading to folylpolyglutamate derivatives.</text>
</comment>
<comment type="pathway">
    <text evidence="3">Cofactor biosynthesis; tetrahydrofolate biosynthesis; 7,8-dihydrofolate from 2-amino-4-hydroxy-6-hydroxymethyl-7,8-dihydropteridine diphosphate and 4-aminobenzoate: step 2/2.</text>
</comment>
<evidence type="ECO:0000313" key="24">
    <source>
        <dbReference type="EMBL" id="SNZ02313.1"/>
    </source>
</evidence>
<evidence type="ECO:0000256" key="14">
    <source>
        <dbReference type="ARBA" id="ARBA00022909"/>
    </source>
</evidence>
<evidence type="ECO:0000256" key="8">
    <source>
        <dbReference type="ARBA" id="ARBA00019357"/>
    </source>
</evidence>
<dbReference type="Pfam" id="PF02875">
    <property type="entry name" value="Mur_ligase_C"/>
    <property type="match status" value="1"/>
</dbReference>
<evidence type="ECO:0000259" key="22">
    <source>
        <dbReference type="Pfam" id="PF02875"/>
    </source>
</evidence>
<keyword evidence="9" id="KW-0436">Ligase</keyword>
<keyword evidence="11" id="KW-0547">Nucleotide-binding</keyword>
<dbReference type="PANTHER" id="PTHR11136:SF0">
    <property type="entry name" value="DIHYDROFOLATE SYNTHETASE-RELATED"/>
    <property type="match status" value="1"/>
</dbReference>
<dbReference type="AlphaFoldDB" id="A0A285N061"/>
<evidence type="ECO:0000256" key="6">
    <source>
        <dbReference type="ARBA" id="ARBA00013023"/>
    </source>
</evidence>
<dbReference type="SUPFAM" id="SSF53623">
    <property type="entry name" value="MurD-like peptide ligases, catalytic domain"/>
    <property type="match status" value="1"/>
</dbReference>
<evidence type="ECO:0000256" key="16">
    <source>
        <dbReference type="ARBA" id="ARBA00030592"/>
    </source>
</evidence>
<dbReference type="SUPFAM" id="SSF53244">
    <property type="entry name" value="MurD-like peptide ligases, peptide-binding domain"/>
    <property type="match status" value="1"/>
</dbReference>
<comment type="cofactor">
    <cofactor evidence="1">
        <name>Mg(2+)</name>
        <dbReference type="ChEBI" id="CHEBI:18420"/>
    </cofactor>
</comment>
<evidence type="ECO:0000256" key="19">
    <source>
        <dbReference type="ARBA" id="ARBA00047808"/>
    </source>
</evidence>
<protein>
    <recommendedName>
        <fullName evidence="8">Dihydrofolate synthase/folylpolyglutamate synthase</fullName>
        <ecNumber evidence="6">6.3.2.12</ecNumber>
        <ecNumber evidence="7">6.3.2.17</ecNumber>
    </recommendedName>
    <alternativeName>
        <fullName evidence="17">Folylpoly-gamma-glutamate synthetase-dihydrofolate synthetase</fullName>
    </alternativeName>
    <alternativeName>
        <fullName evidence="15">Folylpolyglutamate synthetase</fullName>
    </alternativeName>
    <alternativeName>
        <fullName evidence="16">Tetrahydrofolylpolyglutamate synthase</fullName>
    </alternativeName>
</protein>
<dbReference type="NCBIfam" id="TIGR01499">
    <property type="entry name" value="folC"/>
    <property type="match status" value="1"/>
</dbReference>
<dbReference type="OrthoDB" id="9809356at2"/>
<keyword evidence="12" id="KW-0067">ATP-binding</keyword>
<feature type="domain" description="Mur ligase C-terminal" evidence="22">
    <location>
        <begin position="281"/>
        <end position="392"/>
    </location>
</feature>
<evidence type="ECO:0000256" key="4">
    <source>
        <dbReference type="ARBA" id="ARBA00005150"/>
    </source>
</evidence>
<dbReference type="PANTHER" id="PTHR11136">
    <property type="entry name" value="FOLYLPOLYGLUTAMATE SYNTHASE-RELATED"/>
    <property type="match status" value="1"/>
</dbReference>
<dbReference type="GO" id="GO:0004326">
    <property type="term" value="F:tetrahydrofolylpolyglutamate synthase activity"/>
    <property type="evidence" value="ECO:0007669"/>
    <property type="project" value="UniProtKB-EC"/>
</dbReference>
<dbReference type="EMBL" id="OBEI01000001">
    <property type="protein sequence ID" value="SNZ02313.1"/>
    <property type="molecule type" value="Genomic_DNA"/>
</dbReference>
<name>A0A285N061_9AQUI</name>
<evidence type="ECO:0000256" key="21">
    <source>
        <dbReference type="ARBA" id="ARBA00049161"/>
    </source>
</evidence>
<evidence type="ECO:0000256" key="12">
    <source>
        <dbReference type="ARBA" id="ARBA00022840"/>
    </source>
</evidence>
<dbReference type="GO" id="GO:0046656">
    <property type="term" value="P:folic acid biosynthetic process"/>
    <property type="evidence" value="ECO:0007669"/>
    <property type="project" value="UniProtKB-KW"/>
</dbReference>
<dbReference type="Proteomes" id="UP000219036">
    <property type="component" value="Unassembled WGS sequence"/>
</dbReference>
<evidence type="ECO:0000256" key="10">
    <source>
        <dbReference type="ARBA" id="ARBA00022723"/>
    </source>
</evidence>
<reference evidence="25" key="1">
    <citation type="submission" date="2017-09" db="EMBL/GenBank/DDBJ databases">
        <authorList>
            <person name="Varghese N."/>
            <person name="Submissions S."/>
        </authorList>
    </citation>
    <scope>NUCLEOTIDE SEQUENCE [LARGE SCALE GENOMIC DNA]</scope>
    <source>
        <strain evidence="25">DSM 15103</strain>
    </source>
</reference>
<dbReference type="EC" id="6.3.2.12" evidence="6"/>
<dbReference type="GO" id="GO:0046872">
    <property type="term" value="F:metal ion binding"/>
    <property type="evidence" value="ECO:0007669"/>
    <property type="project" value="UniProtKB-KW"/>
</dbReference>